<evidence type="ECO:0000259" key="8">
    <source>
        <dbReference type="PROSITE" id="PS50850"/>
    </source>
</evidence>
<dbReference type="PROSITE" id="PS50850">
    <property type="entry name" value="MFS"/>
    <property type="match status" value="1"/>
</dbReference>
<dbReference type="Pfam" id="PF07690">
    <property type="entry name" value="MFS_1"/>
    <property type="match status" value="1"/>
</dbReference>
<dbReference type="Proteomes" id="UP000076420">
    <property type="component" value="Unassembled WGS sequence"/>
</dbReference>
<feature type="domain" description="Major facilitator superfamily (MFS) profile" evidence="8">
    <location>
        <begin position="17"/>
        <end position="473"/>
    </location>
</feature>
<feature type="transmembrane region" description="Helical" evidence="7">
    <location>
        <begin position="184"/>
        <end position="206"/>
    </location>
</feature>
<dbReference type="VEuPathDB" id="VectorBase:BGLAX_043903"/>
<dbReference type="KEGG" id="bgt:106057455"/>
<evidence type="ECO:0000256" key="4">
    <source>
        <dbReference type="ARBA" id="ARBA00022847"/>
    </source>
</evidence>
<dbReference type="GO" id="GO:0016020">
    <property type="term" value="C:membrane"/>
    <property type="evidence" value="ECO:0007669"/>
    <property type="project" value="UniProtKB-SubCell"/>
</dbReference>
<comment type="subcellular location">
    <subcellularLocation>
        <location evidence="1">Membrane</location>
        <topology evidence="1">Multi-pass membrane protein</topology>
    </subcellularLocation>
</comment>
<dbReference type="FunFam" id="1.20.1250.20:FF:000423">
    <property type="entry name" value="Putative inorganic phosphate cotransporter-like Protein"/>
    <property type="match status" value="1"/>
</dbReference>
<feature type="transmembrane region" description="Helical" evidence="7">
    <location>
        <begin position="98"/>
        <end position="117"/>
    </location>
</feature>
<evidence type="ECO:0000256" key="3">
    <source>
        <dbReference type="ARBA" id="ARBA00022692"/>
    </source>
</evidence>
<evidence type="ECO:0000313" key="10">
    <source>
        <dbReference type="Proteomes" id="UP000076420"/>
    </source>
</evidence>
<gene>
    <name evidence="9" type="primary">106057455</name>
</gene>
<dbReference type="EnsemblMetazoa" id="BGLB028680-RA">
    <property type="protein sequence ID" value="BGLB028680-PA"/>
    <property type="gene ID" value="BGLB028680"/>
</dbReference>
<feature type="transmembrane region" description="Helical" evidence="7">
    <location>
        <begin position="382"/>
        <end position="403"/>
    </location>
</feature>
<dbReference type="CDD" id="cd17318">
    <property type="entry name" value="MFS_SLC17"/>
    <property type="match status" value="1"/>
</dbReference>
<dbReference type="InterPro" id="IPR011701">
    <property type="entry name" value="MFS"/>
</dbReference>
<keyword evidence="5 7" id="KW-1133">Transmembrane helix</keyword>
<evidence type="ECO:0000256" key="7">
    <source>
        <dbReference type="SAM" id="Phobius"/>
    </source>
</evidence>
<feature type="transmembrane region" description="Helical" evidence="7">
    <location>
        <begin position="322"/>
        <end position="339"/>
    </location>
</feature>
<feature type="transmembrane region" description="Helical" evidence="7">
    <location>
        <begin position="450"/>
        <end position="468"/>
    </location>
</feature>
<dbReference type="VEuPathDB" id="VectorBase:BGLB028680"/>
<sequence length="532" mass="58361">MLELDNVPIFFSHRLLLSCLACLGTLMVYVTRVNLSVAIICMVRSAPANDSLDVLNASSTGQNNVTSSCGSDVVSANAGAARERAEFDWDKNTRAQLLAMYFYGYISTQILSGWLASRYGGTRVWAVSMFISGLCTLITPVCARTHVYLVYAARVIIGVSSGVSFPCIQAILGRWAPVYEKSKLASIIYAGLSAGNIITFAVSGLMCEYGFDNGWGSIFYLSGLFTILWVASWFVLTSDTPAKHRWISAKERTYIETAIGKGGLTKVRSVPWLKMFKSGPLWAVTTAHFCNNYVNYTLLTLLPTFLKESLNFDIKQNGLLSSLPYISEFLASLCVGYVADTIRQKKIMSTKTVRKSFQFFGFIGTAICTVSVGQMTCEQRHYAVLLLCITTACMSFNRAGYVVNHQDLAPSYAGVLYGITNTAGTLPGMIAPIIAGALTPNKTTEEWKNVFYVCAANAVFGAIVYVVLADGELQEWAVPPEIQIKMDIVAQYTNENISTSGEKSSELPSENKQNIDTNKMKCYENLAMDQKV</sequence>
<dbReference type="STRING" id="6526.A0A2C9LA10"/>
<feature type="transmembrane region" description="Helical" evidence="7">
    <location>
        <begin position="124"/>
        <end position="143"/>
    </location>
</feature>
<organism evidence="9 10">
    <name type="scientific">Biomphalaria glabrata</name>
    <name type="common">Bloodfluke planorb</name>
    <name type="synonym">Freshwater snail</name>
    <dbReference type="NCBI Taxonomy" id="6526"/>
    <lineage>
        <taxon>Eukaryota</taxon>
        <taxon>Metazoa</taxon>
        <taxon>Spiralia</taxon>
        <taxon>Lophotrochozoa</taxon>
        <taxon>Mollusca</taxon>
        <taxon>Gastropoda</taxon>
        <taxon>Heterobranchia</taxon>
        <taxon>Euthyneura</taxon>
        <taxon>Panpulmonata</taxon>
        <taxon>Hygrophila</taxon>
        <taxon>Lymnaeoidea</taxon>
        <taxon>Planorbidae</taxon>
        <taxon>Biomphalaria</taxon>
    </lineage>
</organism>
<evidence type="ECO:0000256" key="5">
    <source>
        <dbReference type="ARBA" id="ARBA00022989"/>
    </source>
</evidence>
<feature type="transmembrane region" description="Helical" evidence="7">
    <location>
        <begin position="281"/>
        <end position="302"/>
    </location>
</feature>
<dbReference type="GO" id="GO:0006820">
    <property type="term" value="P:monoatomic anion transport"/>
    <property type="evidence" value="ECO:0007669"/>
    <property type="project" value="TreeGrafter"/>
</dbReference>
<name>A0A2C9LA10_BIOGL</name>
<feature type="transmembrane region" description="Helical" evidence="7">
    <location>
        <begin position="415"/>
        <end position="438"/>
    </location>
</feature>
<keyword evidence="6 7" id="KW-0472">Membrane</keyword>
<dbReference type="InterPro" id="IPR036259">
    <property type="entry name" value="MFS_trans_sf"/>
</dbReference>
<dbReference type="InterPro" id="IPR050382">
    <property type="entry name" value="MFS_Na/Anion_cotransporter"/>
</dbReference>
<dbReference type="Gene3D" id="1.20.1250.20">
    <property type="entry name" value="MFS general substrate transporter like domains"/>
    <property type="match status" value="2"/>
</dbReference>
<proteinExistence type="predicted"/>
<keyword evidence="4" id="KW-0769">Symport</keyword>
<keyword evidence="3 7" id="KW-0812">Transmembrane</keyword>
<feature type="transmembrane region" description="Helical" evidence="7">
    <location>
        <begin position="359"/>
        <end position="376"/>
    </location>
</feature>
<dbReference type="AlphaFoldDB" id="A0A2C9LA10"/>
<evidence type="ECO:0000256" key="1">
    <source>
        <dbReference type="ARBA" id="ARBA00004141"/>
    </source>
</evidence>
<dbReference type="GO" id="GO:0015293">
    <property type="term" value="F:symporter activity"/>
    <property type="evidence" value="ECO:0007669"/>
    <property type="project" value="UniProtKB-KW"/>
</dbReference>
<dbReference type="SUPFAM" id="SSF103473">
    <property type="entry name" value="MFS general substrate transporter"/>
    <property type="match status" value="1"/>
</dbReference>
<dbReference type="InterPro" id="IPR020846">
    <property type="entry name" value="MFS_dom"/>
</dbReference>
<dbReference type="OrthoDB" id="2985014at2759"/>
<dbReference type="FunFam" id="1.20.1250.20:FF:000003">
    <property type="entry name" value="Solute carrier family 17 member 3"/>
    <property type="match status" value="1"/>
</dbReference>
<evidence type="ECO:0000313" key="9">
    <source>
        <dbReference type="EnsemblMetazoa" id="BGLB028680-PA"/>
    </source>
</evidence>
<evidence type="ECO:0000256" key="6">
    <source>
        <dbReference type="ARBA" id="ARBA00023136"/>
    </source>
</evidence>
<dbReference type="PANTHER" id="PTHR11662:SF399">
    <property type="entry name" value="FI19708P1-RELATED"/>
    <property type="match status" value="1"/>
</dbReference>
<accession>A0A2C9LA10</accession>
<feature type="transmembrane region" description="Helical" evidence="7">
    <location>
        <begin position="218"/>
        <end position="236"/>
    </location>
</feature>
<feature type="transmembrane region" description="Helical" evidence="7">
    <location>
        <begin position="149"/>
        <end position="172"/>
    </location>
</feature>
<dbReference type="PANTHER" id="PTHR11662">
    <property type="entry name" value="SOLUTE CARRIER FAMILY 17"/>
    <property type="match status" value="1"/>
</dbReference>
<protein>
    <recommendedName>
        <fullName evidence="8">Major facilitator superfamily (MFS) profile domain-containing protein</fullName>
    </recommendedName>
</protein>
<reference evidence="9" key="1">
    <citation type="submission" date="2020-05" db="UniProtKB">
        <authorList>
            <consortium name="EnsemblMetazoa"/>
        </authorList>
    </citation>
    <scope>IDENTIFICATION</scope>
    <source>
        <strain evidence="9">BB02</strain>
    </source>
</reference>
<keyword evidence="2" id="KW-0813">Transport</keyword>
<evidence type="ECO:0000256" key="2">
    <source>
        <dbReference type="ARBA" id="ARBA00022448"/>
    </source>
</evidence>